<evidence type="ECO:0000313" key="10">
    <source>
        <dbReference type="EMBL" id="WNO53061.1"/>
    </source>
</evidence>
<evidence type="ECO:0000256" key="6">
    <source>
        <dbReference type="ARBA" id="ARBA00023235"/>
    </source>
</evidence>
<dbReference type="NCBIfam" id="NF006944">
    <property type="entry name" value="PRK09426.1"/>
    <property type="match status" value="1"/>
</dbReference>
<dbReference type="SUPFAM" id="SSF51703">
    <property type="entry name" value="Cobalamin (vitamin B12)-dependent enzymes"/>
    <property type="match status" value="2"/>
</dbReference>
<evidence type="ECO:0000256" key="7">
    <source>
        <dbReference type="ARBA" id="ARBA00023285"/>
    </source>
</evidence>
<comment type="similarity">
    <text evidence="2">Belongs to the methylmalonyl-CoA mutase family.</text>
</comment>
<accession>A0ABZ0B6M9</accession>
<dbReference type="Pfam" id="PF01642">
    <property type="entry name" value="MM_CoA_mutase"/>
    <property type="match status" value="1"/>
</dbReference>
<sequence length="747" mass="80446">MTDKKPTIDDWKAAADKEVKGRDLTWATPEGIDVKPVYTAEDAGDPGLPGFAPYTRGPYASMYAGRPWTIRQYAGFSTAEESNAFYRRNLAAGQKGLSVAFDLATHRGYDSDHPRVTGDVGKAGVAIDTIEDMKILFDGIPLDQMSVSMTMNGAVLPCLAFYIVAAEEQGVSQDQLSGTIQNDILKEFMVRNTYIYPPEPSMRIVSDIIAYTADHMPRFNSISISGYHMHEAGATAVQELAFTLADGMAYVRAALERGLDIDKFAGRLSFFFGIGMNFFMEVAKLRAARTLWSRIIADFGGNARSQMLRTHCQTSGVSLTEQDPYNNVIRTTIEAMAATFGGTQSLHTNALDEAVALPTDFSARIARNTQLILQEETGMTNVADPLGGSYYVEALTKQLADKAWTLIEEVEQAGGMTHAVEKGIPKEHIERAAAARQARVDRAEDVIVGVNKYRRDTEDEIDILDIDNAKVRADQIRRIEQVRGARDEDKAQAALGALKEGARHTPVRPEPVEGPSLSSGEAGKAGLRQAQPERSGEGSVETNLLALCVEAARARCTLGEMSSAMEDVFGRHGVSVTPVKGVYGPAHKDDAGWARAVEGTKSVEQRMGRKPRILVAKMGQDGHDRGANVVASAFADLGFEVVSGPLFQTPQEAAELAVAEEVDVVGASSLAAGHKTLIPELISKLKDAGHADIRVVAGGVIPPQDYGFLRDAGVQAIFGPGTNLVNAAGDVLKLLGHNMPPINEAAE</sequence>
<dbReference type="InterPro" id="IPR016176">
    <property type="entry name" value="Cbl-dep_enz_cat"/>
</dbReference>
<dbReference type="Gene3D" id="3.20.20.240">
    <property type="entry name" value="Methylmalonyl-CoA mutase"/>
    <property type="match status" value="1"/>
</dbReference>
<evidence type="ECO:0000259" key="9">
    <source>
        <dbReference type="PROSITE" id="PS51332"/>
    </source>
</evidence>
<dbReference type="InterPro" id="IPR006158">
    <property type="entry name" value="Cobalamin-bd"/>
</dbReference>
<dbReference type="PROSITE" id="PS51332">
    <property type="entry name" value="B12_BINDING"/>
    <property type="match status" value="1"/>
</dbReference>
<dbReference type="EC" id="5.4.99.2" evidence="3"/>
<dbReference type="CDD" id="cd03679">
    <property type="entry name" value="MM_CoA_mutase_alpha_like"/>
    <property type="match status" value="1"/>
</dbReference>
<keyword evidence="5" id="KW-0479">Metal-binding</keyword>
<dbReference type="InterPro" id="IPR058549">
    <property type="entry name" value="MeMalonylCoA_mutase_a/b_site"/>
</dbReference>
<dbReference type="InterPro" id="IPR036724">
    <property type="entry name" value="Cobalamin-bd_sf"/>
</dbReference>
<dbReference type="SUPFAM" id="SSF52242">
    <property type="entry name" value="Cobalamin (vitamin B12)-binding domain"/>
    <property type="match status" value="1"/>
</dbReference>
<keyword evidence="6 10" id="KW-0413">Isomerase</keyword>
<feature type="domain" description="B12-binding" evidence="9">
    <location>
        <begin position="610"/>
        <end position="742"/>
    </location>
</feature>
<evidence type="ECO:0000256" key="4">
    <source>
        <dbReference type="ARBA" id="ARBA00022628"/>
    </source>
</evidence>
<dbReference type="InterPro" id="IPR006099">
    <property type="entry name" value="MeMalonylCoA_mutase_a/b_cat"/>
</dbReference>
<dbReference type="InterPro" id="IPR006098">
    <property type="entry name" value="MMCoA_mutase_a_cat"/>
</dbReference>
<evidence type="ECO:0000313" key="11">
    <source>
        <dbReference type="Proteomes" id="UP001302249"/>
    </source>
</evidence>
<name>A0ABZ0B6M9_9SPHN</name>
<evidence type="ECO:0000256" key="1">
    <source>
        <dbReference type="ARBA" id="ARBA00001922"/>
    </source>
</evidence>
<evidence type="ECO:0000256" key="8">
    <source>
        <dbReference type="SAM" id="MobiDB-lite"/>
    </source>
</evidence>
<keyword evidence="11" id="KW-1185">Reference proteome</keyword>
<evidence type="ECO:0000256" key="3">
    <source>
        <dbReference type="ARBA" id="ARBA00012398"/>
    </source>
</evidence>
<dbReference type="Gene3D" id="3.40.50.280">
    <property type="entry name" value="Cobalamin-binding domain"/>
    <property type="match status" value="1"/>
</dbReference>
<dbReference type="NCBIfam" id="TIGR00641">
    <property type="entry name" value="acid_CoA_mut_N"/>
    <property type="match status" value="1"/>
</dbReference>
<protein>
    <recommendedName>
        <fullName evidence="3">methylmalonyl-CoA mutase</fullName>
        <ecNumber evidence="3">5.4.99.2</ecNumber>
    </recommendedName>
</protein>
<gene>
    <name evidence="10" type="primary">scpA</name>
    <name evidence="10" type="ORF">RPR59_11425</name>
</gene>
<dbReference type="InterPro" id="IPR006159">
    <property type="entry name" value="Acid_CoA_mut_C"/>
</dbReference>
<dbReference type="PROSITE" id="PS00544">
    <property type="entry name" value="METMALONYL_COA_MUTASE"/>
    <property type="match status" value="1"/>
</dbReference>
<dbReference type="CDD" id="cd02071">
    <property type="entry name" value="MM_CoA_mut_B12_BD"/>
    <property type="match status" value="1"/>
</dbReference>
<keyword evidence="7" id="KW-0170">Cobalt</keyword>
<comment type="cofactor">
    <cofactor evidence="1">
        <name>adenosylcob(III)alamin</name>
        <dbReference type="ChEBI" id="CHEBI:18408"/>
    </cofactor>
</comment>
<dbReference type="RefSeq" id="WP_313914148.1">
    <property type="nucleotide sequence ID" value="NZ_CP135076.1"/>
</dbReference>
<evidence type="ECO:0000256" key="2">
    <source>
        <dbReference type="ARBA" id="ARBA00008465"/>
    </source>
</evidence>
<dbReference type="Proteomes" id="UP001302249">
    <property type="component" value="Chromosome"/>
</dbReference>
<dbReference type="EMBL" id="CP135076">
    <property type="protein sequence ID" value="WNO53061.1"/>
    <property type="molecule type" value="Genomic_DNA"/>
</dbReference>
<reference evidence="10 11" key="1">
    <citation type="submission" date="2023-09" db="EMBL/GenBank/DDBJ databases">
        <authorList>
            <person name="Rey-Velasco X."/>
        </authorList>
    </citation>
    <scope>NUCLEOTIDE SEQUENCE [LARGE SCALE GENOMIC DNA]</scope>
    <source>
        <strain evidence="10 11">W311</strain>
    </source>
</reference>
<dbReference type="Pfam" id="PF02310">
    <property type="entry name" value="B12-binding"/>
    <property type="match status" value="1"/>
</dbReference>
<proteinExistence type="inferred from homology"/>
<keyword evidence="4" id="KW-0846">Cobalamin</keyword>
<feature type="region of interest" description="Disordered" evidence="8">
    <location>
        <begin position="499"/>
        <end position="538"/>
    </location>
</feature>
<dbReference type="NCBIfam" id="TIGR00640">
    <property type="entry name" value="acid_CoA_mut_C"/>
    <property type="match status" value="1"/>
</dbReference>
<dbReference type="GO" id="GO:0004494">
    <property type="term" value="F:methylmalonyl-CoA mutase activity"/>
    <property type="evidence" value="ECO:0007669"/>
    <property type="project" value="UniProtKB-EC"/>
</dbReference>
<organism evidence="10 11">
    <name type="scientific">Stakelama saccharophila</name>
    <dbReference type="NCBI Taxonomy" id="3075605"/>
    <lineage>
        <taxon>Bacteria</taxon>
        <taxon>Pseudomonadati</taxon>
        <taxon>Pseudomonadota</taxon>
        <taxon>Alphaproteobacteria</taxon>
        <taxon>Sphingomonadales</taxon>
        <taxon>Sphingomonadaceae</taxon>
        <taxon>Stakelama</taxon>
    </lineage>
</organism>
<dbReference type="PANTHER" id="PTHR48101:SF4">
    <property type="entry name" value="METHYLMALONYL-COA MUTASE, MITOCHONDRIAL"/>
    <property type="match status" value="1"/>
</dbReference>
<evidence type="ECO:0000256" key="5">
    <source>
        <dbReference type="ARBA" id="ARBA00022723"/>
    </source>
</evidence>
<dbReference type="PANTHER" id="PTHR48101">
    <property type="entry name" value="METHYLMALONYL-COA MUTASE, MITOCHONDRIAL-RELATED"/>
    <property type="match status" value="1"/>
</dbReference>